<dbReference type="PANTHER" id="PTHR34309:SF1">
    <property type="entry name" value="PROTEIN GLCG"/>
    <property type="match status" value="1"/>
</dbReference>
<dbReference type="Proteomes" id="UP000254634">
    <property type="component" value="Unassembled WGS sequence"/>
</dbReference>
<dbReference type="AlphaFoldDB" id="A0A380KYZ9"/>
<protein>
    <submittedName>
        <fullName evidence="1">PduO protein</fullName>
    </submittedName>
</protein>
<sequence length="233" mass="25598">MLIERAYLFPSQKTVIDIKDDFDHPNHLLTIGIASSADAEKVISTLKAQGVNKIDISPDLNFESKTTVVEPHCRDSDEDKLLGIITASCLKAVTLARELKIPVTFSLVDQAGHELFSYRMPHALLVSIELARKKARTAVYMNSATSALHSLSQPEGILYNIEAISQGQIVTFGGGLPLVYDGKVFAAVGVSGASNPEDDERIANCWIHYLTSLHLYQYLHISNLKGVSYNENI</sequence>
<proteinExistence type="predicted"/>
<dbReference type="Pfam" id="PF03928">
    <property type="entry name" value="HbpS-like"/>
    <property type="match status" value="1"/>
</dbReference>
<dbReference type="PANTHER" id="PTHR34309">
    <property type="entry name" value="SLR1406 PROTEIN"/>
    <property type="match status" value="1"/>
</dbReference>
<name>A0A380KYZ9_9STRE</name>
<dbReference type="SUPFAM" id="SSF143744">
    <property type="entry name" value="GlcG-like"/>
    <property type="match status" value="1"/>
</dbReference>
<dbReference type="RefSeq" id="WP_018372213.1">
    <property type="nucleotide sequence ID" value="NZ_UHFR01000005.1"/>
</dbReference>
<dbReference type="Gene3D" id="3.30.450.150">
    <property type="entry name" value="Haem-degrading domain"/>
    <property type="match status" value="1"/>
</dbReference>
<organism evidence="1 2">
    <name type="scientific">Streptococcus massiliensis</name>
    <dbReference type="NCBI Taxonomy" id="313439"/>
    <lineage>
        <taxon>Bacteria</taxon>
        <taxon>Bacillati</taxon>
        <taxon>Bacillota</taxon>
        <taxon>Bacilli</taxon>
        <taxon>Lactobacillales</taxon>
        <taxon>Streptococcaceae</taxon>
        <taxon>Streptococcus</taxon>
    </lineage>
</organism>
<dbReference type="InterPro" id="IPR005624">
    <property type="entry name" value="PduO/GlcC-like"/>
</dbReference>
<keyword evidence="2" id="KW-1185">Reference proteome</keyword>
<evidence type="ECO:0000313" key="1">
    <source>
        <dbReference type="EMBL" id="SUN77233.1"/>
    </source>
</evidence>
<dbReference type="STRING" id="1123307.GCA_000380065_01501"/>
<dbReference type="InterPro" id="IPR038084">
    <property type="entry name" value="PduO/GlcC-like_sf"/>
</dbReference>
<evidence type="ECO:0000313" key="2">
    <source>
        <dbReference type="Proteomes" id="UP000254634"/>
    </source>
</evidence>
<dbReference type="EMBL" id="UHFR01000005">
    <property type="protein sequence ID" value="SUN77233.1"/>
    <property type="molecule type" value="Genomic_DNA"/>
</dbReference>
<reference evidence="1" key="1">
    <citation type="submission" date="2018-06" db="EMBL/GenBank/DDBJ databases">
        <authorList>
            <consortium name="Pathogen Informatics"/>
            <person name="Doyle S."/>
        </authorList>
    </citation>
    <scope>NUCLEOTIDE SEQUENCE [LARGE SCALE GENOMIC DNA]</scope>
    <source>
        <strain evidence="1">NCTC13765</strain>
    </source>
</reference>
<accession>A0A380KYZ9</accession>
<gene>
    <name evidence="1" type="primary">pduO</name>
    <name evidence="1" type="ORF">NCTC13765_01750</name>
</gene>
<dbReference type="InterPro" id="IPR052517">
    <property type="entry name" value="GlcG_carb_metab_protein"/>
</dbReference>
<dbReference type="OrthoDB" id="9778896at2"/>